<accession>A0A072VWM6</accession>
<organism evidence="2 5">
    <name type="scientific">Medicago truncatula</name>
    <name type="common">Barrel medic</name>
    <name type="synonym">Medicago tribuloides</name>
    <dbReference type="NCBI Taxonomy" id="3880"/>
    <lineage>
        <taxon>Eukaryota</taxon>
        <taxon>Viridiplantae</taxon>
        <taxon>Streptophyta</taxon>
        <taxon>Embryophyta</taxon>
        <taxon>Tracheophyta</taxon>
        <taxon>Spermatophyta</taxon>
        <taxon>Magnoliopsida</taxon>
        <taxon>eudicotyledons</taxon>
        <taxon>Gunneridae</taxon>
        <taxon>Pentapetalae</taxon>
        <taxon>rosids</taxon>
        <taxon>fabids</taxon>
        <taxon>Fabales</taxon>
        <taxon>Fabaceae</taxon>
        <taxon>Papilionoideae</taxon>
        <taxon>50 kb inversion clade</taxon>
        <taxon>NPAAA clade</taxon>
        <taxon>Hologalegina</taxon>
        <taxon>IRL clade</taxon>
        <taxon>Trifolieae</taxon>
        <taxon>Medicago</taxon>
    </lineage>
</organism>
<sequence length="188" mass="21827">MGSTTQALIMLAFSYIFLTFILLWNYKPPIHPTEQKALYNVLNSINPDFPWTTRFPGDLCRFPPPGIVCRYSYFHFLQYRKFKSHIEQLHFGNYVFDERPTLLPCSSHNATLNPLLFTPFNYLRLLTFRECFNNPENPINLSLSPFPPSLEHLIFFDNPSPIRVSISSVSERGLMKKLMVIGTAFGKK</sequence>
<evidence type="ECO:0000313" key="3">
    <source>
        <dbReference type="EMBL" id="RHN80003.1"/>
    </source>
</evidence>
<reference evidence="6" key="4">
    <citation type="journal article" date="2018" name="Nat. Plants">
        <title>Whole-genome landscape of Medicago truncatula symbiotic genes.</title>
        <authorList>
            <person name="Pecrix Y."/>
            <person name="Staton S.E."/>
            <person name="Sallet E."/>
            <person name="Lelandais-Briere C."/>
            <person name="Moreau S."/>
            <person name="Carrere S."/>
            <person name="Blein T."/>
            <person name="Jardinaud M.F."/>
            <person name="Latrasse D."/>
            <person name="Zouine M."/>
            <person name="Zahm M."/>
            <person name="Kreplak J."/>
            <person name="Mayjonade B."/>
            <person name="Satge C."/>
            <person name="Perez M."/>
            <person name="Cauet S."/>
            <person name="Marande W."/>
            <person name="Chantry-Darmon C."/>
            <person name="Lopez-Roques C."/>
            <person name="Bouchez O."/>
            <person name="Berard A."/>
            <person name="Debelle F."/>
            <person name="Munos S."/>
            <person name="Bendahmane A."/>
            <person name="Berges H."/>
            <person name="Niebel A."/>
            <person name="Buitink J."/>
            <person name="Frugier F."/>
            <person name="Benhamed M."/>
            <person name="Crespi M."/>
            <person name="Gouzy J."/>
            <person name="Gamas P."/>
        </authorList>
    </citation>
    <scope>NUCLEOTIDE SEQUENCE [LARGE SCALE GENOMIC DNA]</scope>
    <source>
        <strain evidence="6">cv. Jemalong A17</strain>
    </source>
</reference>
<evidence type="ECO:0000313" key="4">
    <source>
        <dbReference type="EnsemblPlants" id="KEH42490"/>
    </source>
</evidence>
<evidence type="ECO:0000256" key="1">
    <source>
        <dbReference type="SAM" id="Phobius"/>
    </source>
</evidence>
<dbReference type="Proteomes" id="UP000265566">
    <property type="component" value="Chromosome 1"/>
</dbReference>
<dbReference type="HOGENOM" id="CLU_1443050_0_0_1"/>
<dbReference type="STRING" id="3880.A0A072VWM6"/>
<dbReference type="Gramene" id="rna3874">
    <property type="protein sequence ID" value="RHN80003.1"/>
    <property type="gene ID" value="gene3874"/>
</dbReference>
<keyword evidence="1 2" id="KW-0812">Transmembrane</keyword>
<reference evidence="4" key="3">
    <citation type="submission" date="2015-04" db="UniProtKB">
        <authorList>
            <consortium name="EnsemblPlants"/>
        </authorList>
    </citation>
    <scope>IDENTIFICATION</scope>
    <source>
        <strain evidence="4">cv. Jemalong A17</strain>
    </source>
</reference>
<dbReference type="Proteomes" id="UP000002051">
    <property type="component" value="Unassembled WGS sequence"/>
</dbReference>
<evidence type="ECO:0000313" key="5">
    <source>
        <dbReference type="Proteomes" id="UP000002051"/>
    </source>
</evidence>
<reference evidence="2 5" key="1">
    <citation type="journal article" date="2011" name="Nature">
        <title>The Medicago genome provides insight into the evolution of rhizobial symbioses.</title>
        <authorList>
            <person name="Young N.D."/>
            <person name="Debelle F."/>
            <person name="Oldroyd G.E."/>
            <person name="Geurts R."/>
            <person name="Cannon S.B."/>
            <person name="Udvardi M.K."/>
            <person name="Benedito V.A."/>
            <person name="Mayer K.F."/>
            <person name="Gouzy J."/>
            <person name="Schoof H."/>
            <person name="Van de Peer Y."/>
            <person name="Proost S."/>
            <person name="Cook D.R."/>
            <person name="Meyers B.C."/>
            <person name="Spannagl M."/>
            <person name="Cheung F."/>
            <person name="De Mita S."/>
            <person name="Krishnakumar V."/>
            <person name="Gundlach H."/>
            <person name="Zhou S."/>
            <person name="Mudge J."/>
            <person name="Bharti A.K."/>
            <person name="Murray J.D."/>
            <person name="Naoumkina M.A."/>
            <person name="Rosen B."/>
            <person name="Silverstein K.A."/>
            <person name="Tang H."/>
            <person name="Rombauts S."/>
            <person name="Zhao P.X."/>
            <person name="Zhou P."/>
            <person name="Barbe V."/>
            <person name="Bardou P."/>
            <person name="Bechner M."/>
            <person name="Bellec A."/>
            <person name="Berger A."/>
            <person name="Berges H."/>
            <person name="Bidwell S."/>
            <person name="Bisseling T."/>
            <person name="Choisne N."/>
            <person name="Couloux A."/>
            <person name="Denny R."/>
            <person name="Deshpande S."/>
            <person name="Dai X."/>
            <person name="Doyle J.J."/>
            <person name="Dudez A.M."/>
            <person name="Farmer A.D."/>
            <person name="Fouteau S."/>
            <person name="Franken C."/>
            <person name="Gibelin C."/>
            <person name="Gish J."/>
            <person name="Goldstein S."/>
            <person name="Gonzalez A.J."/>
            <person name="Green P.J."/>
            <person name="Hallab A."/>
            <person name="Hartog M."/>
            <person name="Hua A."/>
            <person name="Humphray S.J."/>
            <person name="Jeong D.H."/>
            <person name="Jing Y."/>
            <person name="Jocker A."/>
            <person name="Kenton S.M."/>
            <person name="Kim D.J."/>
            <person name="Klee K."/>
            <person name="Lai H."/>
            <person name="Lang C."/>
            <person name="Lin S."/>
            <person name="Macmil S.L."/>
            <person name="Magdelenat G."/>
            <person name="Matthews L."/>
            <person name="McCorrison J."/>
            <person name="Monaghan E.L."/>
            <person name="Mun J.H."/>
            <person name="Najar F.Z."/>
            <person name="Nicholson C."/>
            <person name="Noirot C."/>
            <person name="O'Bleness M."/>
            <person name="Paule C.R."/>
            <person name="Poulain J."/>
            <person name="Prion F."/>
            <person name="Qin B."/>
            <person name="Qu C."/>
            <person name="Retzel E.F."/>
            <person name="Riddle C."/>
            <person name="Sallet E."/>
            <person name="Samain S."/>
            <person name="Samson N."/>
            <person name="Sanders I."/>
            <person name="Saurat O."/>
            <person name="Scarpelli C."/>
            <person name="Schiex T."/>
            <person name="Segurens B."/>
            <person name="Severin A.J."/>
            <person name="Sherrier D.J."/>
            <person name="Shi R."/>
            <person name="Sims S."/>
            <person name="Singer S.R."/>
            <person name="Sinharoy S."/>
            <person name="Sterck L."/>
            <person name="Viollet A."/>
            <person name="Wang B.B."/>
            <person name="Wang K."/>
            <person name="Wang M."/>
            <person name="Wang X."/>
            <person name="Warfsmann J."/>
            <person name="Weissenbach J."/>
            <person name="White D.D."/>
            <person name="White J.D."/>
            <person name="Wiley G.B."/>
            <person name="Wincker P."/>
            <person name="Xing Y."/>
            <person name="Yang L."/>
            <person name="Yao Z."/>
            <person name="Ying F."/>
            <person name="Zhai J."/>
            <person name="Zhou L."/>
            <person name="Zuber A."/>
            <person name="Denarie J."/>
            <person name="Dixon R.A."/>
            <person name="May G.D."/>
            <person name="Schwartz D.C."/>
            <person name="Rogers J."/>
            <person name="Quetier F."/>
            <person name="Town C.D."/>
            <person name="Roe B.A."/>
        </authorList>
    </citation>
    <scope>NUCLEOTIDE SEQUENCE [LARGE SCALE GENOMIC DNA]</scope>
    <source>
        <strain evidence="2">A17</strain>
        <strain evidence="4 5">cv. Jemalong A17</strain>
    </source>
</reference>
<reference evidence="2 5" key="2">
    <citation type="journal article" date="2014" name="BMC Genomics">
        <title>An improved genome release (version Mt4.0) for the model legume Medicago truncatula.</title>
        <authorList>
            <person name="Tang H."/>
            <person name="Krishnakumar V."/>
            <person name="Bidwell S."/>
            <person name="Rosen B."/>
            <person name="Chan A."/>
            <person name="Zhou S."/>
            <person name="Gentzbittel L."/>
            <person name="Childs K.L."/>
            <person name="Yandell M."/>
            <person name="Gundlach H."/>
            <person name="Mayer K.F."/>
            <person name="Schwartz D.C."/>
            <person name="Town C.D."/>
        </authorList>
    </citation>
    <scope>GENOME REANNOTATION</scope>
    <source>
        <strain evidence="2">A17</strain>
        <strain evidence="4 5">cv. Jemalong A17</strain>
    </source>
</reference>
<keyword evidence="1" id="KW-0472">Membrane</keyword>
<evidence type="ECO:0000313" key="2">
    <source>
        <dbReference type="EMBL" id="KEH42490.1"/>
    </source>
</evidence>
<proteinExistence type="predicted"/>
<feature type="transmembrane region" description="Helical" evidence="1">
    <location>
        <begin position="6"/>
        <end position="26"/>
    </location>
</feature>
<reference evidence="3" key="5">
    <citation type="journal article" date="2018" name="Nat. Plants">
        <title>Whole-genome landscape of Medicago truncatula symbiotic genes.</title>
        <authorList>
            <person name="Pecrix Y."/>
            <person name="Gamas P."/>
            <person name="Carrere S."/>
        </authorList>
    </citation>
    <scope>NUCLEOTIDE SEQUENCE</scope>
    <source>
        <tissue evidence="3">Leaves</tissue>
    </source>
</reference>
<dbReference type="EnsemblPlants" id="KEH42490">
    <property type="protein sequence ID" value="KEH42490"/>
    <property type="gene ID" value="MTR_1g069665"/>
</dbReference>
<dbReference type="AlphaFoldDB" id="A0A072VWM6"/>
<dbReference type="EMBL" id="PSQE01000001">
    <property type="protein sequence ID" value="RHN80003.1"/>
    <property type="molecule type" value="Genomic_DNA"/>
</dbReference>
<keyword evidence="5" id="KW-1185">Reference proteome</keyword>
<protein>
    <submittedName>
        <fullName evidence="2">Transmembrane protein, putative</fullName>
    </submittedName>
</protein>
<name>A0A072VWM6_MEDTR</name>
<gene>
    <name evidence="2" type="ordered locus">MTR_1g069665</name>
    <name evidence="3" type="ORF">MtrunA17_Chr1g0183531</name>
</gene>
<evidence type="ECO:0000313" key="6">
    <source>
        <dbReference type="Proteomes" id="UP000265566"/>
    </source>
</evidence>
<keyword evidence="1" id="KW-1133">Transmembrane helix</keyword>
<dbReference type="EMBL" id="CM001217">
    <property type="protein sequence ID" value="KEH42490.1"/>
    <property type="molecule type" value="Genomic_DNA"/>
</dbReference>